<keyword evidence="7" id="KW-0479">Metal-binding</keyword>
<feature type="binding site" evidence="7">
    <location>
        <position position="68"/>
    </location>
    <ligand>
        <name>Na(+)</name>
        <dbReference type="ChEBI" id="CHEBI:29101"/>
        <label>1</label>
    </ligand>
</feature>
<feature type="binding site" evidence="7">
    <location>
        <position position="333"/>
    </location>
    <ligand>
        <name>Na(+)</name>
        <dbReference type="ChEBI" id="CHEBI:29101"/>
        <label>1</label>
    </ligand>
</feature>
<comment type="subcellular location">
    <subcellularLocation>
        <location evidence="1">Membrane</location>
        <topology evidence="1">Multi-pass membrane protein</topology>
    </subcellularLocation>
</comment>
<keyword evidence="4" id="KW-0769">Symport</keyword>
<dbReference type="STRING" id="318479.A0A0N4UI81"/>
<dbReference type="Proteomes" id="UP000038040">
    <property type="component" value="Unplaced"/>
</dbReference>
<keyword evidence="6 9" id="KW-0472">Membrane</keyword>
<reference evidence="10 12" key="2">
    <citation type="submission" date="2018-11" db="EMBL/GenBank/DDBJ databases">
        <authorList>
            <consortium name="Pathogen Informatics"/>
        </authorList>
    </citation>
    <scope>NUCLEOTIDE SEQUENCE [LARGE SCALE GENOMIC DNA]</scope>
</reference>
<dbReference type="GO" id="GO:0043005">
    <property type="term" value="C:neuron projection"/>
    <property type="evidence" value="ECO:0007669"/>
    <property type="project" value="TreeGrafter"/>
</dbReference>
<feature type="binding site" evidence="7">
    <location>
        <position position="398"/>
    </location>
    <ligand>
        <name>Na(+)</name>
        <dbReference type="ChEBI" id="CHEBI:29101"/>
        <label>1</label>
    </ligand>
</feature>
<reference evidence="13" key="1">
    <citation type="submission" date="2017-02" db="UniProtKB">
        <authorList>
            <consortium name="WormBaseParasite"/>
        </authorList>
    </citation>
    <scope>IDENTIFICATION</scope>
</reference>
<dbReference type="SUPFAM" id="SSF161070">
    <property type="entry name" value="SNF-like"/>
    <property type="match status" value="1"/>
</dbReference>
<sequence length="622" mass="70621">MDDMTQPLDDYGKNELNSDEFMNKQVNKPFHTTERKKRKSSIFAPEALHRGQWTGPLDFIMSLVAYAVGLGSFLVVYFIFFCLAAVPIFLMEVTIGQYIQLGAMEIWNMCPIFKEVPGVGLGNIVISFMCISYFCVISSWSIFYMINSFSSTFPWETCDNWWNNHLCITGRENSSILSTIKNNLSHYNQSTETSVEQFWERRALQQSGSIHEFGVIRWELFGLMVITWLIVYFALRKGITQARKFVYFCALSPYLLLFILFIRGISLPGAMTGISFYLTPNITKLYQTTVWKDAGTQVFYSYGVGFGTLIALGSHNKRNHNCYRDAFIMCIINGSTSIFAGFVVFSILGYMSTTADKNIAEIVKPGVGLAFQAYPEVASNLPLKQIWAILFFLMITILGIDSQVCMMEGFFTAIEDVFPNIIRKYKQISLAVICMIFFIIGIPMVSSAGSYWLTLFDAYGASGIALLFVVFFEIVGLAWGFGAGKVRTALKDMINVSVCFSWEILWKFISPVVTALLFFFCILKYSPLKYPTGEEFPPWAEAFGFFLSSCSMLAVPLYSLYYLFFKDEHGTFKERLCRGLHPPPNFGSTRLKPFVCDEDMKYIDAGRELLDINTICKKSSEI</sequence>
<dbReference type="PRINTS" id="PR00176">
    <property type="entry name" value="NANEUSMPORT"/>
</dbReference>
<evidence type="ECO:0000256" key="5">
    <source>
        <dbReference type="ARBA" id="ARBA00022989"/>
    </source>
</evidence>
<evidence type="ECO:0000313" key="11">
    <source>
        <dbReference type="Proteomes" id="UP000038040"/>
    </source>
</evidence>
<feature type="transmembrane region" description="Helical" evidence="9">
    <location>
        <begin position="255"/>
        <end position="278"/>
    </location>
</feature>
<organism evidence="11 13">
    <name type="scientific">Dracunculus medinensis</name>
    <name type="common">Guinea worm</name>
    <dbReference type="NCBI Taxonomy" id="318479"/>
    <lineage>
        <taxon>Eukaryota</taxon>
        <taxon>Metazoa</taxon>
        <taxon>Ecdysozoa</taxon>
        <taxon>Nematoda</taxon>
        <taxon>Chromadorea</taxon>
        <taxon>Rhabditida</taxon>
        <taxon>Spirurina</taxon>
        <taxon>Dracunculoidea</taxon>
        <taxon>Dracunculidae</taxon>
        <taxon>Dracunculus</taxon>
    </lineage>
</organism>
<evidence type="ECO:0000256" key="6">
    <source>
        <dbReference type="ARBA" id="ARBA00023136"/>
    </source>
</evidence>
<feature type="transmembrane region" description="Helical" evidence="9">
    <location>
        <begin position="124"/>
        <end position="146"/>
    </location>
</feature>
<accession>A0A0N4UI81</accession>
<dbReference type="PANTHER" id="PTHR11616">
    <property type="entry name" value="SODIUM/CHLORIDE DEPENDENT TRANSPORTER"/>
    <property type="match status" value="1"/>
</dbReference>
<protein>
    <submittedName>
        <fullName evidence="13">Sodium-and chloride-dependent GABA transporter 1</fullName>
    </submittedName>
</protein>
<evidence type="ECO:0000256" key="3">
    <source>
        <dbReference type="ARBA" id="ARBA00022692"/>
    </source>
</evidence>
<dbReference type="PANTHER" id="PTHR11616:SF20">
    <property type="entry name" value="SODIUM- AND CHLORIDE-DEPENDENT BETAINE TRANSPORTER"/>
    <property type="match status" value="1"/>
</dbReference>
<dbReference type="AlphaFoldDB" id="A0A0N4UI81"/>
<dbReference type="GO" id="GO:0046872">
    <property type="term" value="F:metal ion binding"/>
    <property type="evidence" value="ECO:0007669"/>
    <property type="project" value="UniProtKB-KW"/>
</dbReference>
<name>A0A0N4UI81_DRAME</name>
<keyword evidence="2" id="KW-0813">Transport</keyword>
<gene>
    <name evidence="10" type="ORF">DME_LOCUS1719</name>
</gene>
<keyword evidence="7" id="KW-0915">Sodium</keyword>
<dbReference type="OrthoDB" id="6581954at2759"/>
<evidence type="ECO:0000256" key="4">
    <source>
        <dbReference type="ARBA" id="ARBA00022847"/>
    </source>
</evidence>
<feature type="transmembrane region" description="Helical" evidence="9">
    <location>
        <begin position="326"/>
        <end position="348"/>
    </location>
</feature>
<dbReference type="GO" id="GO:0005332">
    <property type="term" value="F:gamma-aminobutyric acid:sodium:chloride symporter activity"/>
    <property type="evidence" value="ECO:0007669"/>
    <property type="project" value="TreeGrafter"/>
</dbReference>
<dbReference type="WBParaSite" id="DME_0000730101-mRNA-1">
    <property type="protein sequence ID" value="DME_0000730101-mRNA-1"/>
    <property type="gene ID" value="DME_0000730101"/>
</dbReference>
<dbReference type="Pfam" id="PF00209">
    <property type="entry name" value="SNF"/>
    <property type="match status" value="1"/>
</dbReference>
<dbReference type="InterPro" id="IPR037272">
    <property type="entry name" value="SNS_sf"/>
</dbReference>
<feature type="binding site" evidence="7">
    <location>
        <position position="401"/>
    </location>
    <ligand>
        <name>Na(+)</name>
        <dbReference type="ChEBI" id="CHEBI:29101"/>
        <label>1</label>
    </ligand>
</feature>
<evidence type="ECO:0000313" key="12">
    <source>
        <dbReference type="Proteomes" id="UP000274756"/>
    </source>
</evidence>
<evidence type="ECO:0000313" key="13">
    <source>
        <dbReference type="WBParaSite" id="DME_0000730101-mRNA-1"/>
    </source>
</evidence>
<dbReference type="Proteomes" id="UP000274756">
    <property type="component" value="Unassembled WGS sequence"/>
</dbReference>
<keyword evidence="3 9" id="KW-0812">Transmembrane</keyword>
<feature type="transmembrane region" description="Helical" evidence="9">
    <location>
        <begin position="504"/>
        <end position="525"/>
    </location>
</feature>
<feature type="binding site" evidence="7">
    <location>
        <position position="301"/>
    </location>
    <ligand>
        <name>Na(+)</name>
        <dbReference type="ChEBI" id="CHEBI:29101"/>
        <label>1</label>
    </ligand>
</feature>
<evidence type="ECO:0000256" key="8">
    <source>
        <dbReference type="PIRSR" id="PIRSR600175-2"/>
    </source>
</evidence>
<dbReference type="InterPro" id="IPR000175">
    <property type="entry name" value="Na/ntran_symport"/>
</dbReference>
<evidence type="ECO:0000256" key="1">
    <source>
        <dbReference type="ARBA" id="ARBA00004141"/>
    </source>
</evidence>
<feature type="transmembrane region" description="Helical" evidence="9">
    <location>
        <begin position="386"/>
        <end position="407"/>
    </location>
</feature>
<feature type="binding site" evidence="7">
    <location>
        <position position="67"/>
    </location>
    <ligand>
        <name>Na(+)</name>
        <dbReference type="ChEBI" id="CHEBI:29101"/>
        <label>1</label>
    </ligand>
</feature>
<feature type="transmembrane region" description="Helical" evidence="9">
    <location>
        <begin position="215"/>
        <end position="235"/>
    </location>
</feature>
<feature type="transmembrane region" description="Helical" evidence="9">
    <location>
        <begin position="63"/>
        <end position="90"/>
    </location>
</feature>
<evidence type="ECO:0000256" key="7">
    <source>
        <dbReference type="PIRSR" id="PIRSR600175-1"/>
    </source>
</evidence>
<feature type="disulfide bond" evidence="8">
    <location>
        <begin position="158"/>
        <end position="167"/>
    </location>
</feature>
<feature type="transmembrane region" description="Helical" evidence="9">
    <location>
        <begin position="459"/>
        <end position="483"/>
    </location>
</feature>
<feature type="binding site" evidence="7">
    <location>
        <position position="402"/>
    </location>
    <ligand>
        <name>Na(+)</name>
        <dbReference type="ChEBI" id="CHEBI:29101"/>
        <label>1</label>
    </ligand>
</feature>
<feature type="transmembrane region" description="Helical" evidence="9">
    <location>
        <begin position="298"/>
        <end position="314"/>
    </location>
</feature>
<keyword evidence="8" id="KW-1015">Disulfide bond</keyword>
<evidence type="ECO:0000256" key="2">
    <source>
        <dbReference type="ARBA" id="ARBA00022448"/>
    </source>
</evidence>
<dbReference type="EMBL" id="UYYG01000029">
    <property type="protein sequence ID" value="VDN51746.1"/>
    <property type="molecule type" value="Genomic_DNA"/>
</dbReference>
<evidence type="ECO:0000313" key="10">
    <source>
        <dbReference type="EMBL" id="VDN51746.1"/>
    </source>
</evidence>
<proteinExistence type="predicted"/>
<keyword evidence="5 9" id="KW-1133">Transmembrane helix</keyword>
<evidence type="ECO:0000256" key="9">
    <source>
        <dbReference type="SAM" id="Phobius"/>
    </source>
</evidence>
<keyword evidence="12" id="KW-1185">Reference proteome</keyword>
<dbReference type="GO" id="GO:0005886">
    <property type="term" value="C:plasma membrane"/>
    <property type="evidence" value="ECO:0007669"/>
    <property type="project" value="TreeGrafter"/>
</dbReference>
<feature type="transmembrane region" description="Helical" evidence="9">
    <location>
        <begin position="545"/>
        <end position="565"/>
    </location>
</feature>
<feature type="transmembrane region" description="Helical" evidence="9">
    <location>
        <begin position="428"/>
        <end position="453"/>
    </location>
</feature>
<dbReference type="PROSITE" id="PS50267">
    <property type="entry name" value="NA_NEUROTRAN_SYMP_3"/>
    <property type="match status" value="1"/>
</dbReference>